<keyword evidence="1" id="KW-0732">Signal</keyword>
<dbReference type="InterPro" id="IPR026341">
    <property type="entry name" value="T9SS_type_B"/>
</dbReference>
<evidence type="ECO:0000313" key="2">
    <source>
        <dbReference type="EMBL" id="PKQ70072.1"/>
    </source>
</evidence>
<gene>
    <name evidence="2" type="ORF">Rain11_0876</name>
</gene>
<evidence type="ECO:0000256" key="1">
    <source>
        <dbReference type="SAM" id="SignalP"/>
    </source>
</evidence>
<accession>A0A2N3IIB0</accession>
<dbReference type="NCBIfam" id="TIGR04131">
    <property type="entry name" value="Bac_Flav_CTERM"/>
    <property type="match status" value="1"/>
</dbReference>
<comment type="caution">
    <text evidence="2">The sequence shown here is derived from an EMBL/GenBank/DDBJ whole genome shotgun (WGS) entry which is preliminary data.</text>
</comment>
<sequence>MRKILLLFLLISFGNYIAQATHIVGGELQMTFLSGTTYRMTLNMYWDRVSVVKDPNINIGFYRKSNNTRIQILNLPLVQETDLQFPVDTCTNQILLRFTKLVYEAQVTLNPANYSDPQGYYVTWERCCRNNAITNIVAPGNAANSFYLEFPAIIQGGNPFINNSPVFPTPQTSYLCLNNSFTFPFGATDPDGDQLVYSMVTPYNGIASNFNANPTPPATYSPYPPPEITWATGYSATNAIPSNVGQPLTVNPTTGLLSGNPGRTGLFVFSVRCEEYRGGVKIGEVRRDYQILVKNCQELNPNPEIRLQLQDNSIYSENTLYELDANKGLCLNLQLFDTPNQNIRLTYLPLNANAQRLTQNNYRPFRNANNQPVGGVSINSSGIGVVRFCWRECLYSFRGDEIFEFGIVADDQGCPVKGLDTLFVKFKVKPRFNNPPSLSIISATPNFNVPTLTANPYLPAGQEVKVTFQAFDRDNDSLKIFAVGRNFNIDSLDITFTPKEGKGRFTTDFIWKPDCRFININGQNDEYLVDIFLVEKNNSCDIADAQMTIKIKVRDDFSNVDGFSPANIFTPNGDGINDYFEMENLPAVADFNRFLPADNCLYKYNGIKIYNRWGKPVFESKQRDFKWDGGNLPTGAYFYVIDYTSRIFKGTVTIMK</sequence>
<name>A0A2N3IIB0_9BACT</name>
<dbReference type="EMBL" id="NKXO01000011">
    <property type="protein sequence ID" value="PKQ70072.1"/>
    <property type="molecule type" value="Genomic_DNA"/>
</dbReference>
<reference evidence="2 3" key="1">
    <citation type="submission" date="2017-06" db="EMBL/GenBank/DDBJ databases">
        <title>Raineya orbicola gen. nov., sp. nov. a slightly thermophilic bacterium of the phylum Bacteroidetes and the description of Raineyaceae fam. nov.</title>
        <authorList>
            <person name="Albuquerque L."/>
            <person name="Polonia A.R.M."/>
            <person name="Barroso C."/>
            <person name="Froufe H.J.C."/>
            <person name="Lage O."/>
            <person name="Lobo-Da-Cunha A."/>
            <person name="Egas C."/>
            <person name="Da Costa M.S."/>
        </authorList>
    </citation>
    <scope>NUCLEOTIDE SEQUENCE [LARGE SCALE GENOMIC DNA]</scope>
    <source>
        <strain evidence="2 3">SPSPC-11</strain>
    </source>
</reference>
<dbReference type="RefSeq" id="WP_101358140.1">
    <property type="nucleotide sequence ID" value="NZ_NKXO01000011.1"/>
</dbReference>
<proteinExistence type="predicted"/>
<protein>
    <submittedName>
        <fullName evidence="2">Gliding motility-associated C-terminal domain</fullName>
    </submittedName>
</protein>
<dbReference type="Proteomes" id="UP000233387">
    <property type="component" value="Unassembled WGS sequence"/>
</dbReference>
<organism evidence="2 3">
    <name type="scientific">Raineya orbicola</name>
    <dbReference type="NCBI Taxonomy" id="2016530"/>
    <lineage>
        <taxon>Bacteria</taxon>
        <taxon>Pseudomonadati</taxon>
        <taxon>Bacteroidota</taxon>
        <taxon>Cytophagia</taxon>
        <taxon>Cytophagales</taxon>
        <taxon>Raineyaceae</taxon>
        <taxon>Raineya</taxon>
    </lineage>
</organism>
<feature type="chain" id="PRO_5014871914" evidence="1">
    <location>
        <begin position="21"/>
        <end position="656"/>
    </location>
</feature>
<feature type="signal peptide" evidence="1">
    <location>
        <begin position="1"/>
        <end position="20"/>
    </location>
</feature>
<keyword evidence="3" id="KW-1185">Reference proteome</keyword>
<evidence type="ECO:0000313" key="3">
    <source>
        <dbReference type="Proteomes" id="UP000233387"/>
    </source>
</evidence>
<dbReference type="OrthoDB" id="1490014at2"/>
<dbReference type="Pfam" id="PF13585">
    <property type="entry name" value="CHU_C"/>
    <property type="match status" value="1"/>
</dbReference>
<dbReference type="AlphaFoldDB" id="A0A2N3IIB0"/>